<comment type="subcellular location">
    <subcellularLocation>
        <location evidence="1">Periplasm</location>
    </subcellularLocation>
</comment>
<feature type="compositionally biased region" description="Low complexity" evidence="5">
    <location>
        <begin position="35"/>
        <end position="52"/>
    </location>
</feature>
<dbReference type="InterPro" id="IPR015168">
    <property type="entry name" value="SsuA/THI5"/>
</dbReference>
<accession>A0ABV5KTA0</accession>
<dbReference type="RefSeq" id="WP_377497687.1">
    <property type="nucleotide sequence ID" value="NZ_JBHMDO010000033.1"/>
</dbReference>
<keyword evidence="9" id="KW-1185">Reference proteome</keyword>
<evidence type="ECO:0000256" key="5">
    <source>
        <dbReference type="SAM" id="MobiDB-lite"/>
    </source>
</evidence>
<reference evidence="8 9" key="1">
    <citation type="submission" date="2024-09" db="EMBL/GenBank/DDBJ databases">
        <authorList>
            <person name="Sun Q."/>
            <person name="Mori K."/>
        </authorList>
    </citation>
    <scope>NUCLEOTIDE SEQUENCE [LARGE SCALE GENOMIC DNA]</scope>
    <source>
        <strain evidence="8 9">TISTR 2452</strain>
    </source>
</reference>
<feature type="domain" description="Solute-binding protein family 3/N-terminal" evidence="7">
    <location>
        <begin position="62"/>
        <end position="283"/>
    </location>
</feature>
<organism evidence="8 9">
    <name type="scientific">Paenibacillus aurantiacus</name>
    <dbReference type="NCBI Taxonomy" id="1936118"/>
    <lineage>
        <taxon>Bacteria</taxon>
        <taxon>Bacillati</taxon>
        <taxon>Bacillota</taxon>
        <taxon>Bacilli</taxon>
        <taxon>Bacillales</taxon>
        <taxon>Paenibacillaceae</taxon>
        <taxon>Paenibacillus</taxon>
    </lineage>
</organism>
<dbReference type="Proteomes" id="UP001589747">
    <property type="component" value="Unassembled WGS sequence"/>
</dbReference>
<evidence type="ECO:0000256" key="6">
    <source>
        <dbReference type="SAM" id="SignalP"/>
    </source>
</evidence>
<feature type="chain" id="PRO_5046555080" evidence="6">
    <location>
        <begin position="26"/>
        <end position="353"/>
    </location>
</feature>
<evidence type="ECO:0000313" key="8">
    <source>
        <dbReference type="EMBL" id="MFB9328414.1"/>
    </source>
</evidence>
<evidence type="ECO:0000256" key="1">
    <source>
        <dbReference type="ARBA" id="ARBA00004418"/>
    </source>
</evidence>
<keyword evidence="3" id="KW-0813">Transport</keyword>
<dbReference type="SMART" id="SM00062">
    <property type="entry name" value="PBPb"/>
    <property type="match status" value="1"/>
</dbReference>
<dbReference type="InterPro" id="IPR010067">
    <property type="entry name" value="ABC_SsuA_sub-bd"/>
</dbReference>
<dbReference type="SUPFAM" id="SSF53850">
    <property type="entry name" value="Periplasmic binding protein-like II"/>
    <property type="match status" value="1"/>
</dbReference>
<dbReference type="InterPro" id="IPR001638">
    <property type="entry name" value="Solute-binding_3/MltF_N"/>
</dbReference>
<evidence type="ECO:0000313" key="9">
    <source>
        <dbReference type="Proteomes" id="UP001589747"/>
    </source>
</evidence>
<dbReference type="PROSITE" id="PS51257">
    <property type="entry name" value="PROKAR_LIPOPROTEIN"/>
    <property type="match status" value="1"/>
</dbReference>
<dbReference type="EMBL" id="JBHMDO010000033">
    <property type="protein sequence ID" value="MFB9328414.1"/>
    <property type="molecule type" value="Genomic_DNA"/>
</dbReference>
<evidence type="ECO:0000256" key="3">
    <source>
        <dbReference type="ARBA" id="ARBA00022448"/>
    </source>
</evidence>
<protein>
    <submittedName>
        <fullName evidence="8">Aliphatic sulfonate ABC transporter substrate-binding protein</fullName>
    </submittedName>
</protein>
<keyword evidence="4 6" id="KW-0732">Signal</keyword>
<feature type="region of interest" description="Disordered" evidence="5">
    <location>
        <begin position="31"/>
        <end position="60"/>
    </location>
</feature>
<gene>
    <name evidence="8" type="ORF">ACFFSY_20985</name>
</gene>
<dbReference type="Gene3D" id="3.40.190.10">
    <property type="entry name" value="Periplasmic binding protein-like II"/>
    <property type="match status" value="2"/>
</dbReference>
<name>A0ABV5KTA0_9BACL</name>
<feature type="signal peptide" evidence="6">
    <location>
        <begin position="1"/>
        <end position="25"/>
    </location>
</feature>
<comment type="similarity">
    <text evidence="2">Belongs to the bacterial solute-binding protein SsuA/TauA family.</text>
</comment>
<sequence>MNKRRIYGRVATLAFFILLVAVATAGCGGQETSGPQAVSGAEPAAASSPQPEETSKSNDGTVIRIGIQGKSGIFNYAQETKWFERAFEPDGVKVEWVEFTSGPPHFEAIASNRLDFGWVGGTPVIAGQTGGIDFKAIAVVDDGKSNGIVVPKGSAIKKLEDLKGKTVAVAKGSSAYNFLFQALSKAGLTGDDIRMIQLQPDEARAAFDTGGVDAWAIWESYLTTAVIQSEATVLARGSDLGIVAPSFLIARTAFGQEHADLTVRFLEAYRDLNQYIKDHLDEVAETIATSQGLDLTIIRPVLQQTPFLFSPITPDYAKAHQAQADFLFKAGAIKKQLDTSVVIDNSFIERLQP</sequence>
<dbReference type="PANTHER" id="PTHR30024:SF42">
    <property type="entry name" value="ALIPHATIC SULFONATES-BINDING PROTEIN-RELATED"/>
    <property type="match status" value="1"/>
</dbReference>
<dbReference type="PANTHER" id="PTHR30024">
    <property type="entry name" value="ALIPHATIC SULFONATES-BINDING PROTEIN-RELATED"/>
    <property type="match status" value="1"/>
</dbReference>
<comment type="caution">
    <text evidence="8">The sequence shown here is derived from an EMBL/GenBank/DDBJ whole genome shotgun (WGS) entry which is preliminary data.</text>
</comment>
<evidence type="ECO:0000256" key="4">
    <source>
        <dbReference type="ARBA" id="ARBA00022729"/>
    </source>
</evidence>
<evidence type="ECO:0000256" key="2">
    <source>
        <dbReference type="ARBA" id="ARBA00010742"/>
    </source>
</evidence>
<proteinExistence type="inferred from homology"/>
<dbReference type="Pfam" id="PF09084">
    <property type="entry name" value="NMT1"/>
    <property type="match status" value="1"/>
</dbReference>
<evidence type="ECO:0000259" key="7">
    <source>
        <dbReference type="SMART" id="SM00062"/>
    </source>
</evidence>
<dbReference type="NCBIfam" id="TIGR01728">
    <property type="entry name" value="SsuA_fam"/>
    <property type="match status" value="1"/>
</dbReference>